<dbReference type="PANTHER" id="PTHR11690">
    <property type="entry name" value="AMILORIDE-SENSITIVE SODIUM CHANNEL-RELATED"/>
    <property type="match status" value="1"/>
</dbReference>
<dbReference type="Proteomes" id="UP000008237">
    <property type="component" value="Unassembled WGS sequence"/>
</dbReference>
<dbReference type="AlphaFoldDB" id="E2B395"/>
<evidence type="ECO:0000256" key="11">
    <source>
        <dbReference type="ARBA" id="ARBA00023303"/>
    </source>
</evidence>
<protein>
    <submittedName>
        <fullName evidence="14">Sodium channel protein Nach</fullName>
    </submittedName>
</protein>
<keyword evidence="10 12" id="KW-0739">Sodium transport</keyword>
<dbReference type="Gene3D" id="1.10.287.770">
    <property type="entry name" value="YojJ-like"/>
    <property type="match status" value="1"/>
</dbReference>
<evidence type="ECO:0000256" key="9">
    <source>
        <dbReference type="ARBA" id="ARBA00023136"/>
    </source>
</evidence>
<evidence type="ECO:0000256" key="13">
    <source>
        <dbReference type="SAM" id="Phobius"/>
    </source>
</evidence>
<comment type="similarity">
    <text evidence="2 12">Belongs to the amiloride-sensitive sodium channel (TC 1.A.6) family.</text>
</comment>
<dbReference type="EMBL" id="GL445323">
    <property type="protein sequence ID" value="EFN89773.1"/>
    <property type="molecule type" value="Genomic_DNA"/>
</dbReference>
<evidence type="ECO:0000256" key="7">
    <source>
        <dbReference type="ARBA" id="ARBA00023053"/>
    </source>
</evidence>
<dbReference type="GO" id="GO:0005886">
    <property type="term" value="C:plasma membrane"/>
    <property type="evidence" value="ECO:0007669"/>
    <property type="project" value="TreeGrafter"/>
</dbReference>
<dbReference type="Pfam" id="PF00858">
    <property type="entry name" value="ASC"/>
    <property type="match status" value="2"/>
</dbReference>
<keyword evidence="8 12" id="KW-0406">Ion transport</keyword>
<comment type="subcellular location">
    <subcellularLocation>
        <location evidence="1">Membrane</location>
        <topology evidence="1">Multi-pass membrane protein</topology>
    </subcellularLocation>
</comment>
<keyword evidence="15" id="KW-1185">Reference proteome</keyword>
<keyword evidence="4 12" id="KW-0894">Sodium channel</keyword>
<evidence type="ECO:0000256" key="5">
    <source>
        <dbReference type="ARBA" id="ARBA00022692"/>
    </source>
</evidence>
<evidence type="ECO:0000256" key="4">
    <source>
        <dbReference type="ARBA" id="ARBA00022461"/>
    </source>
</evidence>
<dbReference type="PANTHER" id="PTHR11690:SF237">
    <property type="entry name" value="PICKPOCKET 16-RELATED"/>
    <property type="match status" value="1"/>
</dbReference>
<evidence type="ECO:0000256" key="10">
    <source>
        <dbReference type="ARBA" id="ARBA00023201"/>
    </source>
</evidence>
<evidence type="ECO:0000256" key="12">
    <source>
        <dbReference type="RuleBase" id="RU000679"/>
    </source>
</evidence>
<dbReference type="PRINTS" id="PR01078">
    <property type="entry name" value="AMINACHANNEL"/>
</dbReference>
<evidence type="ECO:0000256" key="1">
    <source>
        <dbReference type="ARBA" id="ARBA00004141"/>
    </source>
</evidence>
<keyword evidence="5 12" id="KW-0812">Transmembrane</keyword>
<dbReference type="InParanoid" id="E2B395"/>
<feature type="transmembrane region" description="Helical" evidence="13">
    <location>
        <begin position="203"/>
        <end position="230"/>
    </location>
</feature>
<keyword evidence="9 13" id="KW-0472">Membrane</keyword>
<proteinExistence type="inferred from homology"/>
<reference evidence="14 15" key="1">
    <citation type="journal article" date="2010" name="Science">
        <title>Genomic comparison of the ants Camponotus floridanus and Harpegnathos saltator.</title>
        <authorList>
            <person name="Bonasio R."/>
            <person name="Zhang G."/>
            <person name="Ye C."/>
            <person name="Mutti N.S."/>
            <person name="Fang X."/>
            <person name="Qin N."/>
            <person name="Donahue G."/>
            <person name="Yang P."/>
            <person name="Li Q."/>
            <person name="Li C."/>
            <person name="Zhang P."/>
            <person name="Huang Z."/>
            <person name="Berger S.L."/>
            <person name="Reinberg D."/>
            <person name="Wang J."/>
            <person name="Liebig J."/>
        </authorList>
    </citation>
    <scope>NUCLEOTIDE SEQUENCE [LARGE SCALE GENOMIC DNA]</scope>
    <source>
        <strain evidence="14 15">R22 G/1</strain>
    </source>
</reference>
<keyword evidence="7" id="KW-0915">Sodium</keyword>
<dbReference type="OrthoDB" id="6502088at2759"/>
<keyword evidence="3 12" id="KW-0813">Transport</keyword>
<evidence type="ECO:0000256" key="2">
    <source>
        <dbReference type="ARBA" id="ARBA00007193"/>
    </source>
</evidence>
<evidence type="ECO:0000256" key="3">
    <source>
        <dbReference type="ARBA" id="ARBA00022448"/>
    </source>
</evidence>
<accession>E2B395</accession>
<keyword evidence="6 13" id="KW-1133">Transmembrane helix</keyword>
<name>E2B395_HARSA</name>
<evidence type="ECO:0000313" key="14">
    <source>
        <dbReference type="EMBL" id="EFN89773.1"/>
    </source>
</evidence>
<keyword evidence="11 12" id="KW-0407">Ion channel</keyword>
<organism evidence="15">
    <name type="scientific">Harpegnathos saltator</name>
    <name type="common">Jerdon's jumping ant</name>
    <dbReference type="NCBI Taxonomy" id="610380"/>
    <lineage>
        <taxon>Eukaryota</taxon>
        <taxon>Metazoa</taxon>
        <taxon>Ecdysozoa</taxon>
        <taxon>Arthropoda</taxon>
        <taxon>Hexapoda</taxon>
        <taxon>Insecta</taxon>
        <taxon>Pterygota</taxon>
        <taxon>Neoptera</taxon>
        <taxon>Endopterygota</taxon>
        <taxon>Hymenoptera</taxon>
        <taxon>Apocrita</taxon>
        <taxon>Aculeata</taxon>
        <taxon>Formicoidea</taxon>
        <taxon>Formicidae</taxon>
        <taxon>Ponerinae</taxon>
        <taxon>Ponerini</taxon>
        <taxon>Harpegnathos</taxon>
    </lineage>
</organism>
<evidence type="ECO:0000313" key="15">
    <source>
        <dbReference type="Proteomes" id="UP000008237"/>
    </source>
</evidence>
<evidence type="ECO:0000256" key="6">
    <source>
        <dbReference type="ARBA" id="ARBA00022989"/>
    </source>
</evidence>
<dbReference type="OMA" id="ECIMERT"/>
<sequence length="249" mass="28772">MTILINGEPNDYHASIIGSFGVKVMIHYSFDYPDFNAEIQLIQLNSQYFVSVNPSEMYSKPEVRNLAISTRKCIFNDEADELLFRDGTRICNLRDIHCLQEYQTLFDTSWPGINLTAQKNLPRTISDVGRRPCGCIPDCSLYHYPIEYSFGKLDPSVYYKNGGFSKNPHNTTSLRNHSMLHVFFNDLVGFQYRRSVNYSWRNLFASFGGLLGLFAGFSLMSIFEFLYFFVIRVITDAYFNNSTKHNNAR</sequence>
<gene>
    <name evidence="14" type="ORF">EAI_13959</name>
</gene>
<dbReference type="InterPro" id="IPR001873">
    <property type="entry name" value="ENaC"/>
</dbReference>
<evidence type="ECO:0000256" key="8">
    <source>
        <dbReference type="ARBA" id="ARBA00023065"/>
    </source>
</evidence>
<dbReference type="GO" id="GO:0015280">
    <property type="term" value="F:ligand-gated sodium channel activity"/>
    <property type="evidence" value="ECO:0007669"/>
    <property type="project" value="TreeGrafter"/>
</dbReference>